<protein>
    <submittedName>
        <fullName evidence="3">LysR substrate-binding domain-containing protein</fullName>
    </submittedName>
</protein>
<organism evidence="3 4">
    <name type="scientific">Streptantibioticus ferralitis</name>
    <dbReference type="NCBI Taxonomy" id="236510"/>
    <lineage>
        <taxon>Bacteria</taxon>
        <taxon>Bacillati</taxon>
        <taxon>Actinomycetota</taxon>
        <taxon>Actinomycetes</taxon>
        <taxon>Kitasatosporales</taxon>
        <taxon>Streptomycetaceae</taxon>
        <taxon>Streptantibioticus</taxon>
    </lineage>
</organism>
<feature type="domain" description="LysR substrate-binding" evidence="2">
    <location>
        <begin position="64"/>
        <end position="133"/>
    </location>
</feature>
<gene>
    <name evidence="3" type="ORF">P2L57_12380</name>
</gene>
<evidence type="ECO:0000256" key="1">
    <source>
        <dbReference type="SAM" id="MobiDB-lite"/>
    </source>
</evidence>
<dbReference type="Pfam" id="PF03466">
    <property type="entry name" value="LysR_substrate"/>
    <property type="match status" value="1"/>
</dbReference>
<proteinExistence type="predicted"/>
<keyword evidence="4" id="KW-1185">Reference proteome</keyword>
<dbReference type="Gene3D" id="3.40.190.10">
    <property type="entry name" value="Periplasmic binding protein-like II"/>
    <property type="match status" value="2"/>
</dbReference>
<dbReference type="Proteomes" id="UP001220022">
    <property type="component" value="Unassembled WGS sequence"/>
</dbReference>
<dbReference type="SUPFAM" id="SSF53850">
    <property type="entry name" value="Periplasmic binding protein-like II"/>
    <property type="match status" value="1"/>
</dbReference>
<feature type="compositionally biased region" description="Basic residues" evidence="1">
    <location>
        <begin position="1"/>
        <end position="12"/>
    </location>
</feature>
<sequence>MPCRRGKDHRGRSPAYCPARSRTRRAAAWPPPRQCRGWRPSATDDHRNSPGQRGTYHRFVGAAGQHRASDLLQLLKLVELGELITLLPESVVNRYPRPGVVFRDVVDAPPAILVIAWPQTSRSSATAALVRAASAE</sequence>
<evidence type="ECO:0000313" key="4">
    <source>
        <dbReference type="Proteomes" id="UP001220022"/>
    </source>
</evidence>
<dbReference type="InterPro" id="IPR005119">
    <property type="entry name" value="LysR_subst-bd"/>
</dbReference>
<accession>A0ABT5Z0B9</accession>
<dbReference type="EMBL" id="JARHTQ010000006">
    <property type="protein sequence ID" value="MDF2256500.1"/>
    <property type="molecule type" value="Genomic_DNA"/>
</dbReference>
<reference evidence="3 4" key="1">
    <citation type="submission" date="2023-03" db="EMBL/GenBank/DDBJ databases">
        <title>Draft genome sequence of type strain Streptomyces ferralitis JCM 14344.</title>
        <authorList>
            <person name="Klaysubun C."/>
            <person name="Duangmal K."/>
        </authorList>
    </citation>
    <scope>NUCLEOTIDE SEQUENCE [LARGE SCALE GENOMIC DNA]</scope>
    <source>
        <strain evidence="3 4">JCM 14344</strain>
    </source>
</reference>
<name>A0ABT5Z0B9_9ACTN</name>
<comment type="caution">
    <text evidence="3">The sequence shown here is derived from an EMBL/GenBank/DDBJ whole genome shotgun (WGS) entry which is preliminary data.</text>
</comment>
<feature type="region of interest" description="Disordered" evidence="1">
    <location>
        <begin position="1"/>
        <end position="56"/>
    </location>
</feature>
<evidence type="ECO:0000259" key="2">
    <source>
        <dbReference type="Pfam" id="PF03466"/>
    </source>
</evidence>
<evidence type="ECO:0000313" key="3">
    <source>
        <dbReference type="EMBL" id="MDF2256500.1"/>
    </source>
</evidence>